<dbReference type="Gene3D" id="2.30.30.240">
    <property type="entry name" value="PRC-barrel domain"/>
    <property type="match status" value="1"/>
</dbReference>
<dbReference type="Pfam" id="PF05239">
    <property type="entry name" value="PRC"/>
    <property type="match status" value="1"/>
</dbReference>
<dbReference type="PANTHER" id="PTHR36505:SF1">
    <property type="entry name" value="BLR1072 PROTEIN"/>
    <property type="match status" value="1"/>
</dbReference>
<gene>
    <name evidence="2" type="ORF">SAMN06265222_11722</name>
</gene>
<keyword evidence="3" id="KW-1185">Reference proteome</keyword>
<organism evidence="2 3">
    <name type="scientific">Neorhodopirellula lusitana</name>
    <dbReference type="NCBI Taxonomy" id="445327"/>
    <lineage>
        <taxon>Bacteria</taxon>
        <taxon>Pseudomonadati</taxon>
        <taxon>Planctomycetota</taxon>
        <taxon>Planctomycetia</taxon>
        <taxon>Pirellulales</taxon>
        <taxon>Pirellulaceae</taxon>
        <taxon>Neorhodopirellula</taxon>
    </lineage>
</organism>
<dbReference type="EMBL" id="FXUG01000017">
    <property type="protein sequence ID" value="SMP73841.1"/>
    <property type="molecule type" value="Genomic_DNA"/>
</dbReference>
<evidence type="ECO:0000259" key="1">
    <source>
        <dbReference type="Pfam" id="PF05239"/>
    </source>
</evidence>
<reference evidence="2 3" key="1">
    <citation type="submission" date="2017-05" db="EMBL/GenBank/DDBJ databases">
        <authorList>
            <person name="Varghese N."/>
            <person name="Submissions S."/>
        </authorList>
    </citation>
    <scope>NUCLEOTIDE SEQUENCE [LARGE SCALE GENOMIC DNA]</scope>
    <source>
        <strain evidence="2 3">DSM 25457</strain>
    </source>
</reference>
<protein>
    <submittedName>
        <fullName evidence="2">PRC-barrel domain-containing protein</fullName>
    </submittedName>
</protein>
<comment type="caution">
    <text evidence="2">The sequence shown here is derived from an EMBL/GenBank/DDBJ whole genome shotgun (WGS) entry which is preliminary data.</text>
</comment>
<dbReference type="RefSeq" id="WP_283434803.1">
    <property type="nucleotide sequence ID" value="NZ_FXUG01000017.1"/>
</dbReference>
<accession>A0ABY1QKW7</accession>
<sequence>MKVDIRKTIRARDIADTPVKSPEMEELGEIEDIAINLDTGKIAYAALRFEGWFQRKLIAIPWSEFNETLDGNDRYFILNATRKILRSAPGFHRDAWPAKAFRDWEEKA</sequence>
<dbReference type="SUPFAM" id="SSF50346">
    <property type="entry name" value="PRC-barrel domain"/>
    <property type="match status" value="1"/>
</dbReference>
<dbReference type="InterPro" id="IPR027275">
    <property type="entry name" value="PRC-brl_dom"/>
</dbReference>
<evidence type="ECO:0000313" key="3">
    <source>
        <dbReference type="Proteomes" id="UP001158067"/>
    </source>
</evidence>
<proteinExistence type="predicted"/>
<feature type="domain" description="PRC-barrel" evidence="1">
    <location>
        <begin position="8"/>
        <end position="77"/>
    </location>
</feature>
<dbReference type="Proteomes" id="UP001158067">
    <property type="component" value="Unassembled WGS sequence"/>
</dbReference>
<dbReference type="PANTHER" id="PTHR36505">
    <property type="entry name" value="BLR1072 PROTEIN"/>
    <property type="match status" value="1"/>
</dbReference>
<name>A0ABY1QKW7_9BACT</name>
<evidence type="ECO:0000313" key="2">
    <source>
        <dbReference type="EMBL" id="SMP73841.1"/>
    </source>
</evidence>
<dbReference type="InterPro" id="IPR011033">
    <property type="entry name" value="PRC_barrel-like_sf"/>
</dbReference>